<accession>A0A937X9H2</accession>
<dbReference type="SUPFAM" id="SSF48452">
    <property type="entry name" value="TPR-like"/>
    <property type="match status" value="1"/>
</dbReference>
<evidence type="ECO:0000256" key="1">
    <source>
        <dbReference type="SAM" id="MobiDB-lite"/>
    </source>
</evidence>
<dbReference type="EMBL" id="VGIY01000005">
    <property type="protein sequence ID" value="MBM3316317.1"/>
    <property type="molecule type" value="Genomic_DNA"/>
</dbReference>
<dbReference type="Proteomes" id="UP000748308">
    <property type="component" value="Unassembled WGS sequence"/>
</dbReference>
<dbReference type="InterPro" id="IPR011990">
    <property type="entry name" value="TPR-like_helical_dom_sf"/>
</dbReference>
<dbReference type="AlphaFoldDB" id="A0A937X9H2"/>
<organism evidence="2 3">
    <name type="scientific">Eiseniibacteriota bacterium</name>
    <dbReference type="NCBI Taxonomy" id="2212470"/>
    <lineage>
        <taxon>Bacteria</taxon>
        <taxon>Candidatus Eiseniibacteriota</taxon>
    </lineage>
</organism>
<evidence type="ECO:0000313" key="3">
    <source>
        <dbReference type="Proteomes" id="UP000748308"/>
    </source>
</evidence>
<evidence type="ECO:0000313" key="2">
    <source>
        <dbReference type="EMBL" id="MBM3316317.1"/>
    </source>
</evidence>
<feature type="region of interest" description="Disordered" evidence="1">
    <location>
        <begin position="36"/>
        <end position="55"/>
    </location>
</feature>
<proteinExistence type="predicted"/>
<dbReference type="Pfam" id="PF13432">
    <property type="entry name" value="TPR_16"/>
    <property type="match status" value="3"/>
</dbReference>
<gene>
    <name evidence="2" type="ORF">FJY75_00550</name>
</gene>
<name>A0A937X9H2_UNCEI</name>
<reference evidence="2" key="1">
    <citation type="submission" date="2019-03" db="EMBL/GenBank/DDBJ databases">
        <title>Lake Tanganyika Metagenome-Assembled Genomes (MAGs).</title>
        <authorList>
            <person name="Tran P."/>
        </authorList>
    </citation>
    <scope>NUCLEOTIDE SEQUENCE</scope>
    <source>
        <strain evidence="2">M_DeepCast_400m_m2_100</strain>
    </source>
</reference>
<dbReference type="Pfam" id="PF14559">
    <property type="entry name" value="TPR_19"/>
    <property type="match status" value="1"/>
</dbReference>
<dbReference type="Gene3D" id="1.25.40.10">
    <property type="entry name" value="Tetratricopeptide repeat domain"/>
    <property type="match status" value="3"/>
</dbReference>
<sequence>MNRLREEGGPQIGAAGPARCAARLLLGALLWAAPPGAGAQAPDARPKAPVEIRAPGQAETIRRAELLLRQRQADQAVQLLEPLHAERPDDMRLILALSRAYQEAGATPRAIELLRGALAGPARRDPGLWIELSRLHEREGAGEAAARVLLDALREHPGWSSDLRDRFEVLAADSVAGRAVLRELAEAARKADAPLAWIEILGHVQAAHGQPAQALESLMRVARRRPEEGRLVLDLAQTLARSDRPDLAVAAFDSVLALDPRAGIVEQSWFEKGWLLESLGRPGDAAAAYLVVEERFPRGSLAPRAALRRAAMLLAAGETTAARSLLEALLARAEAAGRRSDMRVMGDEIRLALADCALRQREFAAARETLEPLIRTAARAEIREQAAFELAETLLFEGRLSDAEQAYYALADEFPSGQWVNDALARVLLLGEHGSAGAALSAYAGVLYQQRIGDREGALALCREAIGEGAELPLHAELRLEEVRLLAGEKRWAEADSALALLLARHPSSRAAARALLFLGKASLAEPARAGLAREYLERLVLGHPASYEARRARSLLADLRRGDVHS</sequence>
<protein>
    <submittedName>
        <fullName evidence="2">Tetratricopeptide repeat protein</fullName>
    </submittedName>
</protein>
<comment type="caution">
    <text evidence="2">The sequence shown here is derived from an EMBL/GenBank/DDBJ whole genome shotgun (WGS) entry which is preliminary data.</text>
</comment>